<feature type="domain" description="UDP-glucose/GDP-mannose dehydrogenase dimerisation" evidence="4">
    <location>
        <begin position="249"/>
        <end position="342"/>
    </location>
</feature>
<accession>A0AAE0BQH7</accession>
<dbReference type="PANTHER" id="PTHR43750">
    <property type="entry name" value="UDP-GLUCOSE 6-DEHYDROGENASE TUAD"/>
    <property type="match status" value="1"/>
</dbReference>
<evidence type="ECO:0000259" key="4">
    <source>
        <dbReference type="Pfam" id="PF00984"/>
    </source>
</evidence>
<dbReference type="NCBIfam" id="TIGR03026">
    <property type="entry name" value="NDP-sugDHase"/>
    <property type="match status" value="1"/>
</dbReference>
<evidence type="ECO:0000313" key="6">
    <source>
        <dbReference type="EMBL" id="KAK3240956.1"/>
    </source>
</evidence>
<feature type="region of interest" description="Disordered" evidence="3">
    <location>
        <begin position="1"/>
        <end position="21"/>
    </location>
</feature>
<dbReference type="InterPro" id="IPR028359">
    <property type="entry name" value="UDP_ManNAc/GlcNAc_DH"/>
</dbReference>
<dbReference type="Gene3D" id="1.20.5.100">
    <property type="entry name" value="Cytochrome c1, transmembrane anchor, C-terminal"/>
    <property type="match status" value="1"/>
</dbReference>
<dbReference type="PANTHER" id="PTHR43750:SF3">
    <property type="entry name" value="UDP-GLUCOSE 6-DEHYDROGENASE TUAD"/>
    <property type="match status" value="1"/>
</dbReference>
<evidence type="ECO:0008006" key="8">
    <source>
        <dbReference type="Google" id="ProtNLM"/>
    </source>
</evidence>
<dbReference type="InterPro" id="IPR036291">
    <property type="entry name" value="NAD(P)-bd_dom_sf"/>
</dbReference>
<dbReference type="InterPro" id="IPR001732">
    <property type="entry name" value="UDP-Glc/GDP-Man_DH_N"/>
</dbReference>
<proteinExistence type="inferred from homology"/>
<organism evidence="6 7">
    <name type="scientific">Cymbomonas tetramitiformis</name>
    <dbReference type="NCBI Taxonomy" id="36881"/>
    <lineage>
        <taxon>Eukaryota</taxon>
        <taxon>Viridiplantae</taxon>
        <taxon>Chlorophyta</taxon>
        <taxon>Pyramimonadophyceae</taxon>
        <taxon>Pyramimonadales</taxon>
        <taxon>Pyramimonadaceae</taxon>
        <taxon>Cymbomonas</taxon>
    </lineage>
</organism>
<protein>
    <recommendedName>
        <fullName evidence="8">UDP-glucose 6-dehydrogenase</fullName>
    </recommendedName>
</protein>
<dbReference type="InterPro" id="IPR014026">
    <property type="entry name" value="UDP-Glc/GDP-Man_DH_dimer"/>
</dbReference>
<evidence type="ECO:0000259" key="5">
    <source>
        <dbReference type="Pfam" id="PF03721"/>
    </source>
</evidence>
<dbReference type="GO" id="GO:0016616">
    <property type="term" value="F:oxidoreductase activity, acting on the CH-OH group of donors, NAD or NADP as acceptor"/>
    <property type="evidence" value="ECO:0007669"/>
    <property type="project" value="InterPro"/>
</dbReference>
<keyword evidence="7" id="KW-1185">Reference proteome</keyword>
<dbReference type="Pfam" id="PF00984">
    <property type="entry name" value="UDPG_MGDP_dh"/>
    <property type="match status" value="1"/>
</dbReference>
<dbReference type="AlphaFoldDB" id="A0AAE0BQH7"/>
<feature type="domain" description="UDP-glucose/GDP-mannose dehydrogenase N-terminal" evidence="5">
    <location>
        <begin position="56"/>
        <end position="229"/>
    </location>
</feature>
<dbReference type="PIRSF" id="PIRSF000124">
    <property type="entry name" value="UDPglc_GDPman_dh"/>
    <property type="match status" value="1"/>
</dbReference>
<evidence type="ECO:0000313" key="7">
    <source>
        <dbReference type="Proteomes" id="UP001190700"/>
    </source>
</evidence>
<dbReference type="PIRSF" id="PIRSF500136">
    <property type="entry name" value="UDP_ManNAc_DH"/>
    <property type="match status" value="1"/>
</dbReference>
<dbReference type="SUPFAM" id="SSF48179">
    <property type="entry name" value="6-phosphogluconate dehydrogenase C-terminal domain-like"/>
    <property type="match status" value="1"/>
</dbReference>
<dbReference type="GO" id="GO:0051287">
    <property type="term" value="F:NAD binding"/>
    <property type="evidence" value="ECO:0007669"/>
    <property type="project" value="InterPro"/>
</dbReference>
<reference evidence="6 7" key="1">
    <citation type="journal article" date="2015" name="Genome Biol. Evol.">
        <title>Comparative Genomics of a Bacterivorous Green Alga Reveals Evolutionary Causalities and Consequences of Phago-Mixotrophic Mode of Nutrition.</title>
        <authorList>
            <person name="Burns J.A."/>
            <person name="Paasch A."/>
            <person name="Narechania A."/>
            <person name="Kim E."/>
        </authorList>
    </citation>
    <scope>NUCLEOTIDE SEQUENCE [LARGE SCALE GENOMIC DNA]</scope>
    <source>
        <strain evidence="6 7">PLY_AMNH</strain>
    </source>
</reference>
<sequence>MSDVGDANMSPKGSFGVRSGARPFLQPHQTLEDFRAEAQDQTNAAPAKTLPLKDAISIIGMGRLGLCTALCLEEVGFDILGVDIFPDYVDAINKKLLQSSEPLVMDKLHKSTRVRATLSIDDVLAHSDVVMIFVDTPYTGSDRYYDVSKLGRVLNQINSRRIEDKHIVICCTVFPGYCADIGRYLLRDCKNVSLSYNPEFIAQGDIIRGLQNPDVVLIGEGSPEAGEVLKSQYRRMCHNAPSIRRMTPESAELVKLSINCFVTMKIAFANQISDIADRTPQADKAAVLAAVGSDSRIGSKYLQPGYGFGGPCFPRDNRALGSYAEATGVEPLMMRATDLSNKRHAELQVQALLSQELEVYHFEGLAFKKNCPVAIIEESQKLNVASQVARAGKTVVLRDTKEVLDAIRAEYGRIFNYEEIDLN</sequence>
<name>A0AAE0BQH7_9CHLO</name>
<evidence type="ECO:0000256" key="3">
    <source>
        <dbReference type="SAM" id="MobiDB-lite"/>
    </source>
</evidence>
<dbReference type="InterPro" id="IPR008927">
    <property type="entry name" value="6-PGluconate_DH-like_C_sf"/>
</dbReference>
<dbReference type="Proteomes" id="UP001190700">
    <property type="component" value="Unassembled WGS sequence"/>
</dbReference>
<comment type="similarity">
    <text evidence="1 2">Belongs to the UDP-glucose/GDP-mannose dehydrogenase family.</text>
</comment>
<dbReference type="Pfam" id="PF03721">
    <property type="entry name" value="UDPG_MGDP_dh_N"/>
    <property type="match status" value="1"/>
</dbReference>
<dbReference type="GO" id="GO:0016628">
    <property type="term" value="F:oxidoreductase activity, acting on the CH-CH group of donors, NAD or NADP as acceptor"/>
    <property type="evidence" value="ECO:0007669"/>
    <property type="project" value="InterPro"/>
</dbReference>
<comment type="caution">
    <text evidence="6">The sequence shown here is derived from an EMBL/GenBank/DDBJ whole genome shotgun (WGS) entry which is preliminary data.</text>
</comment>
<dbReference type="SUPFAM" id="SSF51735">
    <property type="entry name" value="NAD(P)-binding Rossmann-fold domains"/>
    <property type="match status" value="1"/>
</dbReference>
<dbReference type="Gene3D" id="3.40.50.720">
    <property type="entry name" value="NAD(P)-binding Rossmann-like Domain"/>
    <property type="match status" value="2"/>
</dbReference>
<evidence type="ECO:0000256" key="1">
    <source>
        <dbReference type="ARBA" id="ARBA00006601"/>
    </source>
</evidence>
<dbReference type="InterPro" id="IPR017476">
    <property type="entry name" value="UDP-Glc/GDP-Man"/>
</dbReference>
<dbReference type="GO" id="GO:0000271">
    <property type="term" value="P:polysaccharide biosynthetic process"/>
    <property type="evidence" value="ECO:0007669"/>
    <property type="project" value="InterPro"/>
</dbReference>
<gene>
    <name evidence="6" type="ORF">CYMTET_49241</name>
</gene>
<evidence type="ECO:0000256" key="2">
    <source>
        <dbReference type="PIRNR" id="PIRNR000124"/>
    </source>
</evidence>
<dbReference type="EMBL" id="LGRX02033508">
    <property type="protein sequence ID" value="KAK3240956.1"/>
    <property type="molecule type" value="Genomic_DNA"/>
</dbReference>